<gene>
    <name evidence="2" type="ORF">SAMN04487936_106224</name>
</gene>
<dbReference type="PROSITE" id="PS51257">
    <property type="entry name" value="PROKAR_LIPOPROTEIN"/>
    <property type="match status" value="1"/>
</dbReference>
<dbReference type="AlphaFoldDB" id="A0A1I3WA12"/>
<dbReference type="Gene3D" id="6.20.190.10">
    <property type="entry name" value="Nutrient germinant receptor protein C, domain 1"/>
    <property type="match status" value="1"/>
</dbReference>
<keyword evidence="3" id="KW-1185">Reference proteome</keyword>
<organism evidence="2 3">
    <name type="scientific">Halobacillus dabanensis</name>
    <dbReference type="NCBI Taxonomy" id="240302"/>
    <lineage>
        <taxon>Bacteria</taxon>
        <taxon>Bacillati</taxon>
        <taxon>Bacillota</taxon>
        <taxon>Bacilli</taxon>
        <taxon>Bacillales</taxon>
        <taxon>Bacillaceae</taxon>
        <taxon>Halobacillus</taxon>
    </lineage>
</organism>
<dbReference type="EMBL" id="FOSB01000006">
    <property type="protein sequence ID" value="SFK03266.1"/>
    <property type="molecule type" value="Genomic_DNA"/>
</dbReference>
<evidence type="ECO:0000313" key="2">
    <source>
        <dbReference type="EMBL" id="SFK03266.1"/>
    </source>
</evidence>
<protein>
    <submittedName>
        <fullName evidence="2">Spore germination protein KC</fullName>
    </submittedName>
</protein>
<name>A0A1I3WA12_HALDA</name>
<feature type="domain" description="Spore germination protein N-terminal" evidence="1">
    <location>
        <begin position="22"/>
        <end position="82"/>
    </location>
</feature>
<sequence>MHPLKKIIPFMLILTLLTGCWDIEEIEDVGIIVGVGLDVDGENDNLTMINQYVVPGKIPTQQDNASQSVPFQNISITGNTFF</sequence>
<evidence type="ECO:0000259" key="1">
    <source>
        <dbReference type="Pfam" id="PF25198"/>
    </source>
</evidence>
<dbReference type="Pfam" id="PF25198">
    <property type="entry name" value="Spore_GerAC_N"/>
    <property type="match status" value="1"/>
</dbReference>
<proteinExistence type="predicted"/>
<accession>A0A1I3WA12</accession>
<dbReference type="Proteomes" id="UP000183557">
    <property type="component" value="Unassembled WGS sequence"/>
</dbReference>
<evidence type="ECO:0000313" key="3">
    <source>
        <dbReference type="Proteomes" id="UP000183557"/>
    </source>
</evidence>
<reference evidence="3" key="1">
    <citation type="submission" date="2016-10" db="EMBL/GenBank/DDBJ databases">
        <authorList>
            <person name="Varghese N."/>
            <person name="Submissions S."/>
        </authorList>
    </citation>
    <scope>NUCLEOTIDE SEQUENCE [LARGE SCALE GENOMIC DNA]</scope>
    <source>
        <strain evidence="3">CGMCC 1.3704</strain>
    </source>
</reference>
<dbReference type="InterPro" id="IPR057336">
    <property type="entry name" value="GerAC_N"/>
</dbReference>
<dbReference type="RefSeq" id="WP_075036827.1">
    <property type="nucleotide sequence ID" value="NZ_FOSB01000006.1"/>
</dbReference>